<organism evidence="1 2">
    <name type="scientific">Pigmentiphaga daeguensis</name>
    <dbReference type="NCBI Taxonomy" id="414049"/>
    <lineage>
        <taxon>Bacteria</taxon>
        <taxon>Pseudomonadati</taxon>
        <taxon>Pseudomonadota</taxon>
        <taxon>Betaproteobacteria</taxon>
        <taxon>Burkholderiales</taxon>
        <taxon>Alcaligenaceae</taxon>
        <taxon>Pigmentiphaga</taxon>
    </lineage>
</organism>
<dbReference type="Proteomes" id="UP001501706">
    <property type="component" value="Unassembled WGS sequence"/>
</dbReference>
<name>A0ABP3MVL4_9BURK</name>
<dbReference type="EMBL" id="BAAAEN010000027">
    <property type="protein sequence ID" value="GAA0526509.1"/>
    <property type="molecule type" value="Genomic_DNA"/>
</dbReference>
<evidence type="ECO:0000313" key="1">
    <source>
        <dbReference type="EMBL" id="GAA0526509.1"/>
    </source>
</evidence>
<reference evidence="2" key="1">
    <citation type="journal article" date="2019" name="Int. J. Syst. Evol. Microbiol.">
        <title>The Global Catalogue of Microorganisms (GCM) 10K type strain sequencing project: providing services to taxonomists for standard genome sequencing and annotation.</title>
        <authorList>
            <consortium name="The Broad Institute Genomics Platform"/>
            <consortium name="The Broad Institute Genome Sequencing Center for Infectious Disease"/>
            <person name="Wu L."/>
            <person name="Ma J."/>
        </authorList>
    </citation>
    <scope>NUCLEOTIDE SEQUENCE [LARGE SCALE GENOMIC DNA]</scope>
    <source>
        <strain evidence="2">JCM 14330</strain>
    </source>
</reference>
<evidence type="ECO:0008006" key="3">
    <source>
        <dbReference type="Google" id="ProtNLM"/>
    </source>
</evidence>
<sequence length="77" mass="8505">MLPLLLLVLELAVVHQAADRGLRVRGNFYQVNIILFGKPNCFGQLDDAKLFAVDPNQAHLRCGNFTIDAIRLVGSDV</sequence>
<evidence type="ECO:0000313" key="2">
    <source>
        <dbReference type="Proteomes" id="UP001501706"/>
    </source>
</evidence>
<protein>
    <recommendedName>
        <fullName evidence="3">Secreted protein</fullName>
    </recommendedName>
</protein>
<keyword evidence="2" id="KW-1185">Reference proteome</keyword>
<proteinExistence type="predicted"/>
<comment type="caution">
    <text evidence="1">The sequence shown here is derived from an EMBL/GenBank/DDBJ whole genome shotgun (WGS) entry which is preliminary data.</text>
</comment>
<accession>A0ABP3MVL4</accession>
<gene>
    <name evidence="1" type="ORF">GCM10009097_50070</name>
</gene>